<dbReference type="Proteomes" id="UP001175000">
    <property type="component" value="Unassembled WGS sequence"/>
</dbReference>
<comment type="caution">
    <text evidence="1">The sequence shown here is derived from an EMBL/GenBank/DDBJ whole genome shotgun (WGS) entry which is preliminary data.</text>
</comment>
<keyword evidence="2" id="KW-1185">Reference proteome</keyword>
<protein>
    <submittedName>
        <fullName evidence="1">Uncharacterized protein</fullName>
    </submittedName>
</protein>
<gene>
    <name evidence="1" type="ORF">B0T14DRAFT_503121</name>
</gene>
<proteinExistence type="predicted"/>
<dbReference type="EMBL" id="JAULSU010000001">
    <property type="protein sequence ID" value="KAK0632039.1"/>
    <property type="molecule type" value="Genomic_DNA"/>
</dbReference>
<reference evidence="1" key="1">
    <citation type="submission" date="2023-06" db="EMBL/GenBank/DDBJ databases">
        <title>Genome-scale phylogeny and comparative genomics of the fungal order Sordariales.</title>
        <authorList>
            <consortium name="Lawrence Berkeley National Laboratory"/>
            <person name="Hensen N."/>
            <person name="Bonometti L."/>
            <person name="Westerberg I."/>
            <person name="Brannstrom I.O."/>
            <person name="Guillou S."/>
            <person name="Cros-Aarteil S."/>
            <person name="Calhoun S."/>
            <person name="Haridas S."/>
            <person name="Kuo A."/>
            <person name="Mondo S."/>
            <person name="Pangilinan J."/>
            <person name="Riley R."/>
            <person name="Labutti K."/>
            <person name="Andreopoulos B."/>
            <person name="Lipzen A."/>
            <person name="Chen C."/>
            <person name="Yanf M."/>
            <person name="Daum C."/>
            <person name="Ng V."/>
            <person name="Clum A."/>
            <person name="Steindorff A."/>
            <person name="Ohm R."/>
            <person name="Martin F."/>
            <person name="Silar P."/>
            <person name="Natvig D."/>
            <person name="Lalanne C."/>
            <person name="Gautier V."/>
            <person name="Ament-Velasquez S.L."/>
            <person name="Kruys A."/>
            <person name="Hutchinson M.I."/>
            <person name="Powell A.J."/>
            <person name="Barry K."/>
            <person name="Miller A.N."/>
            <person name="Grigoriev I.V."/>
            <person name="Debuchy R."/>
            <person name="Gladieux P."/>
            <person name="Thoren M.H."/>
            <person name="Johannesson H."/>
        </authorList>
    </citation>
    <scope>NUCLEOTIDE SEQUENCE</scope>
    <source>
        <strain evidence="1">CBS 606.72</strain>
    </source>
</reference>
<name>A0AA39XDP4_9PEZI</name>
<organism evidence="1 2">
    <name type="scientific">Immersiella caudata</name>
    <dbReference type="NCBI Taxonomy" id="314043"/>
    <lineage>
        <taxon>Eukaryota</taxon>
        <taxon>Fungi</taxon>
        <taxon>Dikarya</taxon>
        <taxon>Ascomycota</taxon>
        <taxon>Pezizomycotina</taxon>
        <taxon>Sordariomycetes</taxon>
        <taxon>Sordariomycetidae</taxon>
        <taxon>Sordariales</taxon>
        <taxon>Lasiosphaeriaceae</taxon>
        <taxon>Immersiella</taxon>
    </lineage>
</organism>
<dbReference type="AlphaFoldDB" id="A0AA39XDP4"/>
<evidence type="ECO:0000313" key="2">
    <source>
        <dbReference type="Proteomes" id="UP001175000"/>
    </source>
</evidence>
<accession>A0AA39XDP4</accession>
<evidence type="ECO:0000313" key="1">
    <source>
        <dbReference type="EMBL" id="KAK0632039.1"/>
    </source>
</evidence>
<sequence>MHRFAVFKDWFTARYYLSEDGEGDKHSRPLMALHIDSVEPRHRDEHPGNDNPEVPGLWAIRVQTGKTAFQIPMCLSMFY</sequence>